<dbReference type="InterPro" id="IPR014711">
    <property type="entry name" value="TopoI_cat_a-hlx-sub_euk"/>
</dbReference>
<comment type="caution">
    <text evidence="3">The sequence shown here is derived from an EMBL/GenBank/DDBJ whole genome shotgun (WGS) entry which is preliminary data.</text>
</comment>
<dbReference type="Gene3D" id="3.90.15.10">
    <property type="entry name" value="Topoisomerase I, Chain A, domain 3"/>
    <property type="match status" value="1"/>
</dbReference>
<dbReference type="SUPFAM" id="SSF56349">
    <property type="entry name" value="DNA breaking-rejoining enzymes"/>
    <property type="match status" value="1"/>
</dbReference>
<dbReference type="GO" id="GO:0006265">
    <property type="term" value="P:DNA topological change"/>
    <property type="evidence" value="ECO:0007669"/>
    <property type="project" value="InterPro"/>
</dbReference>
<dbReference type="Pfam" id="PF01028">
    <property type="entry name" value="Topoisom_I"/>
    <property type="match status" value="1"/>
</dbReference>
<sequence>MGELRPSDPAEPGITRRRRGRSFSYAYADGRPVKDRRTLKRIRALVLPPAWRDVWICRDPDGHIQAVGTDADGRRQYRYHDVWREEQDRAKFERVGKLAERLPDFREKVRADLDEKGLTRDRVLAAAARMLDLGLFRVGGEAYESVGLATLRVEHVSCTADRVTCSYPAKGGKPREVEITDPDVREVVAALCEAHDEGELLRYERDGAWIDVRSDDINAYLRERFDAEVTAKDFRTWHATVYAAVGLAVSKRVRTRTGRRRAVTRVMKEVAEYLGNTPAVARASYVDPRVTAAYERGKTIERALADLGRDDGPATHGPAERAVVALLKRAPR</sequence>
<dbReference type="InterPro" id="IPR035447">
    <property type="entry name" value="DNA_topo_I_N_sf"/>
</dbReference>
<organism evidence="3 4">
    <name type="scientific">Acrocarpospora phusangensis</name>
    <dbReference type="NCBI Taxonomy" id="1070424"/>
    <lineage>
        <taxon>Bacteria</taxon>
        <taxon>Bacillati</taxon>
        <taxon>Actinomycetota</taxon>
        <taxon>Actinomycetes</taxon>
        <taxon>Streptosporangiales</taxon>
        <taxon>Streptosporangiaceae</taxon>
        <taxon>Acrocarpospora</taxon>
    </lineage>
</organism>
<evidence type="ECO:0000259" key="1">
    <source>
        <dbReference type="Pfam" id="PF01028"/>
    </source>
</evidence>
<dbReference type="RefSeq" id="WP_204040724.1">
    <property type="nucleotide sequence ID" value="NZ_BOOA01000014.1"/>
</dbReference>
<evidence type="ECO:0000259" key="2">
    <source>
        <dbReference type="Pfam" id="PF21338"/>
    </source>
</evidence>
<keyword evidence="4" id="KW-1185">Reference proteome</keyword>
<dbReference type="AlphaFoldDB" id="A0A919QCV4"/>
<accession>A0A919QCV4</accession>
<dbReference type="InterPro" id="IPR049331">
    <property type="entry name" value="Top1B_N_bact"/>
</dbReference>
<reference evidence="3" key="1">
    <citation type="submission" date="2021-01" db="EMBL/GenBank/DDBJ databases">
        <title>Whole genome shotgun sequence of Acrocarpospora phusangensis NBRC 108782.</title>
        <authorList>
            <person name="Komaki H."/>
            <person name="Tamura T."/>
        </authorList>
    </citation>
    <scope>NUCLEOTIDE SEQUENCE</scope>
    <source>
        <strain evidence="3">NBRC 108782</strain>
    </source>
</reference>
<dbReference type="SUPFAM" id="SSF55869">
    <property type="entry name" value="DNA topoisomerase I domain"/>
    <property type="match status" value="1"/>
</dbReference>
<dbReference type="GO" id="GO:0003677">
    <property type="term" value="F:DNA binding"/>
    <property type="evidence" value="ECO:0007669"/>
    <property type="project" value="InterPro"/>
</dbReference>
<dbReference type="Proteomes" id="UP000640052">
    <property type="component" value="Unassembled WGS sequence"/>
</dbReference>
<evidence type="ECO:0000313" key="4">
    <source>
        <dbReference type="Proteomes" id="UP000640052"/>
    </source>
</evidence>
<proteinExistence type="predicted"/>
<dbReference type="Gene3D" id="3.30.66.10">
    <property type="entry name" value="DNA topoisomerase I domain"/>
    <property type="match status" value="1"/>
</dbReference>
<dbReference type="InterPro" id="IPR011010">
    <property type="entry name" value="DNA_brk_join_enz"/>
</dbReference>
<dbReference type="Pfam" id="PF21338">
    <property type="entry name" value="Top1B_N_bact"/>
    <property type="match status" value="1"/>
</dbReference>
<dbReference type="InterPro" id="IPR013500">
    <property type="entry name" value="TopoI_cat_euk"/>
</dbReference>
<feature type="domain" description="DNA topoisomerase I catalytic core eukaryotic-type" evidence="1">
    <location>
        <begin position="83"/>
        <end position="296"/>
    </location>
</feature>
<dbReference type="Gene3D" id="1.10.132.120">
    <property type="match status" value="1"/>
</dbReference>
<protein>
    <submittedName>
        <fullName evidence="3">DNA topoisomerase</fullName>
    </submittedName>
</protein>
<gene>
    <name evidence="3" type="primary">topA_1</name>
    <name evidence="3" type="ORF">Aph01nite_22620</name>
</gene>
<feature type="domain" description="DNA topoisomerase IB N-terminal" evidence="2">
    <location>
        <begin position="23"/>
        <end position="70"/>
    </location>
</feature>
<name>A0A919QCV4_9ACTN</name>
<dbReference type="EMBL" id="BOOA01000014">
    <property type="protein sequence ID" value="GIH23952.1"/>
    <property type="molecule type" value="Genomic_DNA"/>
</dbReference>
<dbReference type="PROSITE" id="PS52038">
    <property type="entry name" value="TOPO_IB_2"/>
    <property type="match status" value="1"/>
</dbReference>
<evidence type="ECO:0000313" key="3">
    <source>
        <dbReference type="EMBL" id="GIH23952.1"/>
    </source>
</evidence>
<dbReference type="GO" id="GO:0003917">
    <property type="term" value="F:DNA topoisomerase type I (single strand cut, ATP-independent) activity"/>
    <property type="evidence" value="ECO:0007669"/>
    <property type="project" value="InterPro"/>
</dbReference>